<feature type="transmembrane region" description="Helical" evidence="2">
    <location>
        <begin position="25"/>
        <end position="48"/>
    </location>
</feature>
<dbReference type="Pfam" id="PF04748">
    <property type="entry name" value="Polysacc_deac_2"/>
    <property type="match status" value="1"/>
</dbReference>
<dbReference type="EMBL" id="JAPWGY010000005">
    <property type="protein sequence ID" value="MCZ4282049.1"/>
    <property type="molecule type" value="Genomic_DNA"/>
</dbReference>
<evidence type="ECO:0000256" key="2">
    <source>
        <dbReference type="SAM" id="Phobius"/>
    </source>
</evidence>
<feature type="compositionally biased region" description="Polar residues" evidence="1">
    <location>
        <begin position="62"/>
        <end position="71"/>
    </location>
</feature>
<dbReference type="CDD" id="cd10936">
    <property type="entry name" value="CE4_DAC2"/>
    <property type="match status" value="1"/>
</dbReference>
<feature type="compositionally biased region" description="Basic and acidic residues" evidence="1">
    <location>
        <begin position="109"/>
        <end position="124"/>
    </location>
</feature>
<dbReference type="Proteomes" id="UP001069802">
    <property type="component" value="Unassembled WGS sequence"/>
</dbReference>
<name>A0ABT4LLS5_9PROT</name>
<dbReference type="RefSeq" id="WP_269424198.1">
    <property type="nucleotide sequence ID" value="NZ_JAPWGY010000005.1"/>
</dbReference>
<dbReference type="SUPFAM" id="SSF88713">
    <property type="entry name" value="Glycoside hydrolase/deacetylase"/>
    <property type="match status" value="1"/>
</dbReference>
<evidence type="ECO:0000256" key="1">
    <source>
        <dbReference type="SAM" id="MobiDB-lite"/>
    </source>
</evidence>
<sequence>MKKSTKSSAKGKTPASRKKKTDNGLWSLFIVIGFVFFISLFIAAVLVLQRTENNVPEEKTEQILTPSQAKQQALEAPRPNKPHPINLGDIAVNDTVIDDGSGNHSDNLPSRRDEPEKADRRRSDIPSPAPQQLSRPDPAPGLSSSPVIIPEPAEKTKPANGSGAEVAALPPQDYDTGDIQSAAPRSKTSWIRPERPRVAVVLDDVGVNRRGAELAIELPASITLSFMTYAPGVKAMAAEARHRGHELMLHVPMEPVGRADPGPNALLTGLSDQEILSRLDWGMSQFDGYIGINNHMGSKFTAWDKGMTLVLAQIAKTDYFFLDSRTSSDSVVEASAAKTGVSLLSRDVFIDNNYRDTDKILAQLVQAERIARQHGHAIAIGHPHETTVKVLHEWIKAAEERGIDVVPISKIMALKKPVN</sequence>
<reference evidence="3" key="1">
    <citation type="submission" date="2022-12" db="EMBL/GenBank/DDBJ databases">
        <title>Bacterial isolates from different developmental stages of Nematostella vectensis.</title>
        <authorList>
            <person name="Fraune S."/>
        </authorList>
    </citation>
    <scope>NUCLEOTIDE SEQUENCE</scope>
    <source>
        <strain evidence="3">G21630-S1</strain>
    </source>
</reference>
<feature type="region of interest" description="Disordered" evidence="1">
    <location>
        <begin position="56"/>
        <end position="188"/>
    </location>
</feature>
<accession>A0ABT4LLS5</accession>
<keyword evidence="2" id="KW-1133">Transmembrane helix</keyword>
<dbReference type="Gene3D" id="3.20.20.370">
    <property type="entry name" value="Glycoside hydrolase/deacetylase"/>
    <property type="match status" value="1"/>
</dbReference>
<evidence type="ECO:0000313" key="4">
    <source>
        <dbReference type="Proteomes" id="UP001069802"/>
    </source>
</evidence>
<comment type="caution">
    <text evidence="3">The sequence shown here is derived from an EMBL/GenBank/DDBJ whole genome shotgun (WGS) entry which is preliminary data.</text>
</comment>
<dbReference type="InterPro" id="IPR006837">
    <property type="entry name" value="Divergent_DAC"/>
</dbReference>
<protein>
    <submittedName>
        <fullName evidence="3">Divergent polysaccharide deacetylase family protein</fullName>
    </submittedName>
</protein>
<keyword evidence="2" id="KW-0812">Transmembrane</keyword>
<dbReference type="InterPro" id="IPR011330">
    <property type="entry name" value="Glyco_hydro/deAcase_b/a-brl"/>
</dbReference>
<gene>
    <name evidence="3" type="ORF">O4H49_14770</name>
</gene>
<dbReference type="PANTHER" id="PTHR30105:SF2">
    <property type="entry name" value="DIVERGENT POLYSACCHARIDE DEACETYLASE SUPERFAMILY"/>
    <property type="match status" value="1"/>
</dbReference>
<dbReference type="PANTHER" id="PTHR30105">
    <property type="entry name" value="UNCHARACTERIZED YIBQ-RELATED"/>
    <property type="match status" value="1"/>
</dbReference>
<organism evidence="3 4">
    <name type="scientific">Kiloniella laminariae</name>
    <dbReference type="NCBI Taxonomy" id="454162"/>
    <lineage>
        <taxon>Bacteria</taxon>
        <taxon>Pseudomonadati</taxon>
        <taxon>Pseudomonadota</taxon>
        <taxon>Alphaproteobacteria</taxon>
        <taxon>Rhodospirillales</taxon>
        <taxon>Kiloniellaceae</taxon>
        <taxon>Kiloniella</taxon>
    </lineage>
</organism>
<keyword evidence="4" id="KW-1185">Reference proteome</keyword>
<proteinExistence type="predicted"/>
<keyword evidence="2" id="KW-0472">Membrane</keyword>
<feature type="region of interest" description="Disordered" evidence="1">
    <location>
        <begin position="1"/>
        <end position="20"/>
    </location>
</feature>
<evidence type="ECO:0000313" key="3">
    <source>
        <dbReference type="EMBL" id="MCZ4282049.1"/>
    </source>
</evidence>
<feature type="compositionally biased region" description="Low complexity" evidence="1">
    <location>
        <begin position="1"/>
        <end position="14"/>
    </location>
</feature>